<dbReference type="GO" id="GO:0005829">
    <property type="term" value="C:cytosol"/>
    <property type="evidence" value="ECO:0007669"/>
    <property type="project" value="TreeGrafter"/>
</dbReference>
<dbReference type="GO" id="GO:0000156">
    <property type="term" value="F:phosphorelay response regulator activity"/>
    <property type="evidence" value="ECO:0007669"/>
    <property type="project" value="TreeGrafter"/>
</dbReference>
<proteinExistence type="predicted"/>
<dbReference type="PANTHER" id="PTHR48111:SF35">
    <property type="entry name" value="TRANSCRIPTIONAL REGULATORY PROTEIN QSEB"/>
    <property type="match status" value="1"/>
</dbReference>
<dbReference type="InterPro" id="IPR011006">
    <property type="entry name" value="CheY-like_superfamily"/>
</dbReference>
<dbReference type="GO" id="GO:0006355">
    <property type="term" value="P:regulation of DNA-templated transcription"/>
    <property type="evidence" value="ECO:0007669"/>
    <property type="project" value="InterPro"/>
</dbReference>
<evidence type="ECO:0000256" key="4">
    <source>
        <dbReference type="ARBA" id="ARBA00023012"/>
    </source>
</evidence>
<dbReference type="InterPro" id="IPR001789">
    <property type="entry name" value="Sig_transdc_resp-reg_receiver"/>
</dbReference>
<dbReference type="EMBL" id="VHSG01000013">
    <property type="protein sequence ID" value="TQV78172.1"/>
    <property type="molecule type" value="Genomic_DNA"/>
</dbReference>
<feature type="domain" description="Response regulatory" evidence="10">
    <location>
        <begin position="2"/>
        <end position="116"/>
    </location>
</feature>
<dbReference type="GO" id="GO:0000976">
    <property type="term" value="F:transcription cis-regulatory region binding"/>
    <property type="evidence" value="ECO:0007669"/>
    <property type="project" value="TreeGrafter"/>
</dbReference>
<keyword evidence="13" id="KW-1185">Reference proteome</keyword>
<dbReference type="Gene3D" id="6.10.250.690">
    <property type="match status" value="1"/>
</dbReference>
<sequence length="220" mass="24914">MRLLLIEDDNLLGESVMKGLRQEGYAVDWVKSAKEARATLFVTEYKAILLDLVLPDAFGLDLLEELRGTGNKTPILVVTARDAISDRVKGLDRGADDYIIKPFDIEELFARLRSLERRLGDRAASVLTFADISLDPASHQVMKDGVSIELPQKEFMILQLLMENSGRFVSKTKIVESIYSWDEEVGSNTVEVYISALRKKFGKDKIKMLRNIGYRLENRS</sequence>
<evidence type="ECO:0000256" key="7">
    <source>
        <dbReference type="ARBA" id="ARBA00023163"/>
    </source>
</evidence>
<dbReference type="CDD" id="cd17624">
    <property type="entry name" value="REC_OmpR_PmrA-like"/>
    <property type="match status" value="1"/>
</dbReference>
<evidence type="ECO:0000259" key="10">
    <source>
        <dbReference type="PROSITE" id="PS50110"/>
    </source>
</evidence>
<dbReference type="RefSeq" id="WP_142904952.1">
    <property type="nucleotide sequence ID" value="NZ_ML660094.1"/>
</dbReference>
<dbReference type="AlphaFoldDB" id="A0A545TLR7"/>
<evidence type="ECO:0000256" key="9">
    <source>
        <dbReference type="PROSITE-ProRule" id="PRU01091"/>
    </source>
</evidence>
<dbReference type="SUPFAM" id="SSF52172">
    <property type="entry name" value="CheY-like"/>
    <property type="match status" value="1"/>
</dbReference>
<feature type="domain" description="OmpR/PhoB-type" evidence="11">
    <location>
        <begin position="124"/>
        <end position="218"/>
    </location>
</feature>
<dbReference type="SUPFAM" id="SSF46894">
    <property type="entry name" value="C-terminal effector domain of the bipartite response regulators"/>
    <property type="match status" value="1"/>
</dbReference>
<keyword evidence="3 8" id="KW-0597">Phosphoprotein</keyword>
<dbReference type="SMART" id="SM00448">
    <property type="entry name" value="REC"/>
    <property type="match status" value="1"/>
</dbReference>
<dbReference type="PROSITE" id="PS50110">
    <property type="entry name" value="RESPONSE_REGULATORY"/>
    <property type="match status" value="1"/>
</dbReference>
<evidence type="ECO:0000259" key="11">
    <source>
        <dbReference type="PROSITE" id="PS51755"/>
    </source>
</evidence>
<evidence type="ECO:0000256" key="1">
    <source>
        <dbReference type="ARBA" id="ARBA00004496"/>
    </source>
</evidence>
<evidence type="ECO:0000313" key="12">
    <source>
        <dbReference type="EMBL" id="TQV78172.1"/>
    </source>
</evidence>
<evidence type="ECO:0000256" key="3">
    <source>
        <dbReference type="ARBA" id="ARBA00022553"/>
    </source>
</evidence>
<evidence type="ECO:0000256" key="5">
    <source>
        <dbReference type="ARBA" id="ARBA00023015"/>
    </source>
</evidence>
<keyword evidence="7" id="KW-0804">Transcription</keyword>
<organism evidence="12 13">
    <name type="scientific">Exilibacterium tricleocarpae</name>
    <dbReference type="NCBI Taxonomy" id="2591008"/>
    <lineage>
        <taxon>Bacteria</taxon>
        <taxon>Pseudomonadati</taxon>
        <taxon>Pseudomonadota</taxon>
        <taxon>Gammaproteobacteria</taxon>
        <taxon>Cellvibrionales</taxon>
        <taxon>Cellvibrionaceae</taxon>
        <taxon>Exilibacterium</taxon>
    </lineage>
</organism>
<dbReference type="Proteomes" id="UP000319732">
    <property type="component" value="Unassembled WGS sequence"/>
</dbReference>
<reference evidence="12 13" key="1">
    <citation type="submission" date="2019-06" db="EMBL/GenBank/DDBJ databases">
        <title>Whole genome sequence for Cellvibrionaceae sp. R142.</title>
        <authorList>
            <person name="Wang G."/>
        </authorList>
    </citation>
    <scope>NUCLEOTIDE SEQUENCE [LARGE SCALE GENOMIC DNA]</scope>
    <source>
        <strain evidence="12 13">R142</strain>
    </source>
</reference>
<evidence type="ECO:0000256" key="8">
    <source>
        <dbReference type="PROSITE-ProRule" id="PRU00169"/>
    </source>
</evidence>
<keyword evidence="5" id="KW-0805">Transcription regulation</keyword>
<dbReference type="InterPro" id="IPR039420">
    <property type="entry name" value="WalR-like"/>
</dbReference>
<dbReference type="GO" id="GO:0032993">
    <property type="term" value="C:protein-DNA complex"/>
    <property type="evidence" value="ECO:0007669"/>
    <property type="project" value="TreeGrafter"/>
</dbReference>
<protein>
    <submittedName>
        <fullName evidence="12">Response regulator</fullName>
    </submittedName>
</protein>
<dbReference type="PROSITE" id="PS51755">
    <property type="entry name" value="OMPR_PHOB"/>
    <property type="match status" value="1"/>
</dbReference>
<evidence type="ECO:0000256" key="2">
    <source>
        <dbReference type="ARBA" id="ARBA00022490"/>
    </source>
</evidence>
<gene>
    <name evidence="12" type="ORF">FKG94_13965</name>
</gene>
<comment type="caution">
    <text evidence="12">The sequence shown here is derived from an EMBL/GenBank/DDBJ whole genome shotgun (WGS) entry which is preliminary data.</text>
</comment>
<dbReference type="InterPro" id="IPR001867">
    <property type="entry name" value="OmpR/PhoB-type_DNA-bd"/>
</dbReference>
<dbReference type="InterPro" id="IPR036388">
    <property type="entry name" value="WH-like_DNA-bd_sf"/>
</dbReference>
<name>A0A545TLR7_9GAMM</name>
<dbReference type="SMART" id="SM00862">
    <property type="entry name" value="Trans_reg_C"/>
    <property type="match status" value="1"/>
</dbReference>
<keyword evidence="6 9" id="KW-0238">DNA-binding</keyword>
<feature type="modified residue" description="4-aspartylphosphate" evidence="8">
    <location>
        <position position="51"/>
    </location>
</feature>
<dbReference type="Gene3D" id="1.10.10.10">
    <property type="entry name" value="Winged helix-like DNA-binding domain superfamily/Winged helix DNA-binding domain"/>
    <property type="match status" value="1"/>
</dbReference>
<dbReference type="PANTHER" id="PTHR48111">
    <property type="entry name" value="REGULATOR OF RPOS"/>
    <property type="match status" value="1"/>
</dbReference>
<dbReference type="Gene3D" id="3.40.50.2300">
    <property type="match status" value="1"/>
</dbReference>
<evidence type="ECO:0000256" key="6">
    <source>
        <dbReference type="ARBA" id="ARBA00023125"/>
    </source>
</evidence>
<accession>A0A545TLR7</accession>
<dbReference type="OrthoDB" id="9802426at2"/>
<dbReference type="InterPro" id="IPR016032">
    <property type="entry name" value="Sig_transdc_resp-reg_C-effctor"/>
</dbReference>
<evidence type="ECO:0000313" key="13">
    <source>
        <dbReference type="Proteomes" id="UP000319732"/>
    </source>
</evidence>
<dbReference type="CDD" id="cd00383">
    <property type="entry name" value="trans_reg_C"/>
    <property type="match status" value="1"/>
</dbReference>
<keyword evidence="4" id="KW-0902">Two-component regulatory system</keyword>
<dbReference type="Pfam" id="PF00486">
    <property type="entry name" value="Trans_reg_C"/>
    <property type="match status" value="1"/>
</dbReference>
<feature type="DNA-binding region" description="OmpR/PhoB-type" evidence="9">
    <location>
        <begin position="124"/>
        <end position="218"/>
    </location>
</feature>
<dbReference type="Pfam" id="PF00072">
    <property type="entry name" value="Response_reg"/>
    <property type="match status" value="1"/>
</dbReference>
<keyword evidence="2" id="KW-0963">Cytoplasm</keyword>
<comment type="subcellular location">
    <subcellularLocation>
        <location evidence="1">Cytoplasm</location>
    </subcellularLocation>
</comment>